<evidence type="ECO:0000313" key="3">
    <source>
        <dbReference type="EMBL" id="CAI6275757.1"/>
    </source>
</evidence>
<dbReference type="InterPro" id="IPR057559">
    <property type="entry name" value="SAM_6"/>
</dbReference>
<feature type="domain" description="DUF7102" evidence="1">
    <location>
        <begin position="671"/>
        <end position="827"/>
    </location>
</feature>
<dbReference type="Pfam" id="PF23394">
    <property type="entry name" value="DUF7102"/>
    <property type="match status" value="1"/>
</dbReference>
<comment type="caution">
    <text evidence="3">The sequence shown here is derived from an EMBL/GenBank/DDBJ whole genome shotgun (WGS) entry which is preliminary data.</text>
</comment>
<dbReference type="AlphaFoldDB" id="A0A9W4U4H9"/>
<accession>A0A9W4U4H9</accession>
<reference evidence="3" key="1">
    <citation type="submission" date="2023-01" db="EMBL/GenBank/DDBJ databases">
        <authorList>
            <person name="Van Ghelder C."/>
            <person name="Rancurel C."/>
        </authorList>
    </citation>
    <scope>NUCLEOTIDE SEQUENCE</scope>
    <source>
        <strain evidence="3">CNCM I-4278</strain>
    </source>
</reference>
<dbReference type="OrthoDB" id="3647246at2759"/>
<name>A0A9W4U4H9_9PLEO</name>
<evidence type="ECO:0000259" key="2">
    <source>
        <dbReference type="Pfam" id="PF23395"/>
    </source>
</evidence>
<evidence type="ECO:0000313" key="4">
    <source>
        <dbReference type="Proteomes" id="UP001152607"/>
    </source>
</evidence>
<dbReference type="InterPro" id="IPR055528">
    <property type="entry name" value="DUF7102"/>
</dbReference>
<keyword evidence="4" id="KW-1185">Reference proteome</keyword>
<sequence>MELDLGLDTEEHEPTVLEYARFYGLCRDYLLDKPDLGSIISPLDKVLEQDLRDPPQAPILTNSATELIKERLNINTEAASILRSVGSIKCLDDQEKEDIYRRHRVCDLKQEVPVLKTDHELDMLRFGNTATPDLTKLRIPLKPLDEENDKDLGWLDKYTTSPLECDQQVKAEKLTISKAHMSYLQGVIIESRRILEAESPVYKKPLTPPLLPVSPPMTPYVPSSPANHLPILSDSSDSVMAEVRALEEQIMGADTLELSEDNDGQKMLLNITRTSSDILVAEEPNLSSKRKLEQLYVEPPLTPPTKRLKTVIFSDIPQYISDIPPVSIEEGENTDLRIDPESVKQSWEPIAKEAQWRVENERLSAADTTKRVDIPFIEFIPPIAPWDEYKQITGETRLEGSELHSQTRFLSRINRIYPSESWHGVSRLNRELPIEPFNQRPSKIAIEEMIHGQEQLDLILSEIASEDIVGSSTTIWKRDGLRLLESDDEDEKEELEPMRLLIKGNTEISMDDKCLNRDEVVLSRKAPESPGSLAKVRIPDNAQIRSIREEGPIKIESSVSFEKARKIRPKIHDKYTMHEESDGSLMFGGGEWSATSALKNFMAIQGIEIKETEPMNEKQAISSSSKVPSSVGRISSAASKSVAHTRTVPHTIHQPSSPKLPEVLKTYPSCSFVLSASLLKQRHISKLIERLYPNADFISRDFDLPYVTAEEADMILSPSTGLIITTLQEIKQRALPGQPENSKIKMRIEELQSRYERLVVLIGEGFARQLLEGCSERAMDTRDLDAIDHFKKHTSAMKCDISTEFVAGGNLALAQAITEEMAKYGLPGGSKDIGDIKLLPDETQWEIFLRRAGLNPFAAQVILALLKEPIEYPVALASSQGSMEENSSSFPLFGLQRFLMMSGQQRVQSFQVLLGGKRVLQKVNALLDQQWLSAAHSFHM</sequence>
<dbReference type="Pfam" id="PF23395">
    <property type="entry name" value="SAM_6"/>
    <property type="match status" value="1"/>
</dbReference>
<gene>
    <name evidence="3" type="ORF">PDIGIT_LOCUS1908</name>
</gene>
<dbReference type="Proteomes" id="UP001152607">
    <property type="component" value="Unassembled WGS sequence"/>
</dbReference>
<protein>
    <submittedName>
        <fullName evidence="3">Uncharacterized protein</fullName>
    </submittedName>
</protein>
<proteinExistence type="predicted"/>
<feature type="domain" description="SAM-like" evidence="2">
    <location>
        <begin position="840"/>
        <end position="926"/>
    </location>
</feature>
<evidence type="ECO:0000259" key="1">
    <source>
        <dbReference type="Pfam" id="PF23394"/>
    </source>
</evidence>
<organism evidence="3 4">
    <name type="scientific">Periconia digitata</name>
    <dbReference type="NCBI Taxonomy" id="1303443"/>
    <lineage>
        <taxon>Eukaryota</taxon>
        <taxon>Fungi</taxon>
        <taxon>Dikarya</taxon>
        <taxon>Ascomycota</taxon>
        <taxon>Pezizomycotina</taxon>
        <taxon>Dothideomycetes</taxon>
        <taxon>Pleosporomycetidae</taxon>
        <taxon>Pleosporales</taxon>
        <taxon>Massarineae</taxon>
        <taxon>Periconiaceae</taxon>
        <taxon>Periconia</taxon>
    </lineage>
</organism>
<dbReference type="EMBL" id="CAOQHR010000001">
    <property type="protein sequence ID" value="CAI6275757.1"/>
    <property type="molecule type" value="Genomic_DNA"/>
</dbReference>